<dbReference type="PROSITE" id="PS00216">
    <property type="entry name" value="SUGAR_TRANSPORT_1"/>
    <property type="match status" value="1"/>
</dbReference>
<dbReference type="PROSITE" id="PS50850">
    <property type="entry name" value="MFS"/>
    <property type="match status" value="1"/>
</dbReference>
<keyword evidence="6 8" id="KW-1133">Transmembrane helix</keyword>
<evidence type="ECO:0000256" key="8">
    <source>
        <dbReference type="SAM" id="Phobius"/>
    </source>
</evidence>
<dbReference type="InterPro" id="IPR020846">
    <property type="entry name" value="MFS_dom"/>
</dbReference>
<keyword evidence="11" id="KW-0614">Plasmid</keyword>
<geneLocation type="plasmid" evidence="11 12">
    <name>unnamed1</name>
</geneLocation>
<evidence type="ECO:0000256" key="6">
    <source>
        <dbReference type="ARBA" id="ARBA00022989"/>
    </source>
</evidence>
<keyword evidence="4" id="KW-0813">Transport</keyword>
<feature type="transmembrane region" description="Helical" evidence="8">
    <location>
        <begin position="81"/>
        <end position="104"/>
    </location>
</feature>
<evidence type="ECO:0000313" key="11">
    <source>
        <dbReference type="EMBL" id="QGO07638.1"/>
    </source>
</evidence>
<name>A0A9Q6LP10_PISSA</name>
<dbReference type="Gene3D" id="1.20.1250.20">
    <property type="entry name" value="MFS general substrate transporter like domains"/>
    <property type="match status" value="1"/>
</dbReference>
<feature type="transmembrane region" description="Helical" evidence="8">
    <location>
        <begin position="142"/>
        <end position="163"/>
    </location>
</feature>
<keyword evidence="7 8" id="KW-0472">Membrane</keyword>
<dbReference type="Pfam" id="PF07690">
    <property type="entry name" value="MFS_1"/>
    <property type="match status" value="1"/>
</dbReference>
<feature type="transmembrane region" description="Helical" evidence="8">
    <location>
        <begin position="48"/>
        <end position="69"/>
    </location>
</feature>
<evidence type="ECO:0000256" key="5">
    <source>
        <dbReference type="ARBA" id="ARBA00022692"/>
    </source>
</evidence>
<keyword evidence="5 8" id="KW-0812">Transmembrane</keyword>
<feature type="transmembrane region" description="Helical" evidence="8">
    <location>
        <begin position="208"/>
        <end position="228"/>
    </location>
</feature>
<comment type="similarity">
    <text evidence="3">Belongs to the major facilitator superfamily. TCR/Tet family.</text>
</comment>
<evidence type="ECO:0000313" key="12">
    <source>
        <dbReference type="Proteomes" id="UP000422232"/>
    </source>
</evidence>
<dbReference type="Proteomes" id="UP000422232">
    <property type="component" value="Plasmid unnamed1"/>
</dbReference>
<comment type="subcellular location">
    <subcellularLocation>
        <location evidence="2">Membrane</location>
        <topology evidence="2">Multi-pass membrane protein</topology>
    </subcellularLocation>
</comment>
<organism evidence="11 12">
    <name type="scientific">Piscirickettsia salmonis</name>
    <dbReference type="NCBI Taxonomy" id="1238"/>
    <lineage>
        <taxon>Bacteria</taxon>
        <taxon>Pseudomonadati</taxon>
        <taxon>Pseudomonadota</taxon>
        <taxon>Gammaproteobacteria</taxon>
        <taxon>Thiotrichales</taxon>
        <taxon>Piscirickettsiaceae</taxon>
        <taxon>Piscirickettsia</taxon>
    </lineage>
</organism>
<sequence>MTQAKQQLTAILLITLLGFIGLAIPYPILAPMLLKSEAFSLHTHATRMIWYGALLAAYPIGQFLGSAILGDLSDHWGRRKILILSLLLTTIGYAISAIAVYQHYLGLFLFARLFTGLAEGNVAICRAAAADLSPKISKYTSFGLINAAGTCGFIIGPILAGVFSDKTIYLGFSYATPFFIALLLSLFTLIATYFFFTETFNPIKNKAHQAFSLFSLLITAMNNIIFTVRLQHIKWLLFSALLLMFSVDLTYQFAPLFLTAHWQMTSLAIAKTLFVLWVSIIIGEVWLVPLLAKRFNKYKLIFNSTIALSIFLILMIITTYLALLYAALFLLGLFIALSTTLATILISDAVNPHIQGRILGTFSSLRVLGDAIGAITGGLCAIFYPEAPLWLAVSMLIISLILLLVTKNKRKL</sequence>
<proteinExistence type="inferred from homology"/>
<dbReference type="SUPFAM" id="SSF103473">
    <property type="entry name" value="MFS general substrate transporter"/>
    <property type="match status" value="1"/>
</dbReference>
<feature type="transmembrane region" description="Helical" evidence="8">
    <location>
        <begin position="175"/>
        <end position="196"/>
    </location>
</feature>
<feature type="transmembrane region" description="Helical" evidence="8">
    <location>
        <begin position="266"/>
        <end position="288"/>
    </location>
</feature>
<comment type="function">
    <text evidence="1">Resistance to tetracycline by an active tetracycline efflux. This is an energy-dependent process that decreases the accumulation of the antibiotic in whole cells. This protein functions as a metal-tetracycline/H(+) antiporter.</text>
</comment>
<feature type="transmembrane region" description="Helical" evidence="8">
    <location>
        <begin position="235"/>
        <end position="254"/>
    </location>
</feature>
<protein>
    <submittedName>
        <fullName evidence="11">Metal-tetracycline/H(+) antiporter</fullName>
    </submittedName>
</protein>
<evidence type="ECO:0000256" key="7">
    <source>
        <dbReference type="ARBA" id="ARBA00023136"/>
    </source>
</evidence>
<feature type="transmembrane region" description="Helical" evidence="8">
    <location>
        <begin position="390"/>
        <end position="406"/>
    </location>
</feature>
<gene>
    <name evidence="11" type="primary">tetA</name>
    <name evidence="10" type="synonym">tetA_1</name>
    <name evidence="10" type="ORF">Psal009_00612</name>
    <name evidence="11" type="ORF">Psal009_03597</name>
</gene>
<evidence type="ECO:0000256" key="1">
    <source>
        <dbReference type="ARBA" id="ARBA00003279"/>
    </source>
</evidence>
<feature type="transmembrane region" description="Helical" evidence="8">
    <location>
        <begin position="7"/>
        <end position="28"/>
    </location>
</feature>
<dbReference type="AlphaFoldDB" id="A0A9Q6LP10"/>
<dbReference type="InterPro" id="IPR036259">
    <property type="entry name" value="MFS_trans_sf"/>
</dbReference>
<dbReference type="EMBL" id="CP038909">
    <property type="protein sequence ID" value="QGO07638.1"/>
    <property type="molecule type" value="Genomic_DNA"/>
</dbReference>
<dbReference type="PRINTS" id="PR01035">
    <property type="entry name" value="TCRTETA"/>
</dbReference>
<dbReference type="InterPro" id="IPR011701">
    <property type="entry name" value="MFS"/>
</dbReference>
<dbReference type="InterPro" id="IPR005829">
    <property type="entry name" value="Sugar_transporter_CS"/>
</dbReference>
<evidence type="ECO:0000259" key="9">
    <source>
        <dbReference type="PROSITE" id="PS50850"/>
    </source>
</evidence>
<reference evidence="11 12" key="1">
    <citation type="submission" date="2019-04" db="EMBL/GenBank/DDBJ databases">
        <title>Complete genome sequencing of Piscirickettsia salmonis strain Psal-009.</title>
        <authorList>
            <person name="Schober I."/>
            <person name="Bunk B."/>
            <person name="Sproer C."/>
            <person name="Carril G.P."/>
            <person name="Riedel T."/>
            <person name="Flores-Herrera P.A."/>
            <person name="Nourdin-Galindo G."/>
            <person name="Marshall S.H."/>
            <person name="Overmann J."/>
        </authorList>
    </citation>
    <scope>NUCLEOTIDE SEQUENCE [LARGE SCALE GENOMIC DNA]</scope>
    <source>
        <strain evidence="11 12">Psal-009</strain>
        <plasmid evidence="11 12">unnamed1</plasmid>
    </source>
</reference>
<evidence type="ECO:0000313" key="10">
    <source>
        <dbReference type="EMBL" id="QGO04740.1"/>
    </source>
</evidence>
<keyword evidence="12" id="KW-1185">Reference proteome</keyword>
<dbReference type="EMBL" id="CP038908">
    <property type="protein sequence ID" value="QGO04740.1"/>
    <property type="molecule type" value="Genomic_DNA"/>
</dbReference>
<dbReference type="GO" id="GO:0016020">
    <property type="term" value="C:membrane"/>
    <property type="evidence" value="ECO:0007669"/>
    <property type="project" value="UniProtKB-SubCell"/>
</dbReference>
<evidence type="ECO:0000256" key="2">
    <source>
        <dbReference type="ARBA" id="ARBA00004141"/>
    </source>
</evidence>
<dbReference type="RefSeq" id="WP_036777805.1">
    <property type="nucleotide sequence ID" value="NZ_CP012413.1"/>
</dbReference>
<feature type="transmembrane region" description="Helical" evidence="8">
    <location>
        <begin position="323"/>
        <end position="346"/>
    </location>
</feature>
<dbReference type="PANTHER" id="PTHR23504:SF15">
    <property type="entry name" value="MAJOR FACILITATOR SUPERFAMILY (MFS) PROFILE DOMAIN-CONTAINING PROTEIN"/>
    <property type="match status" value="1"/>
</dbReference>
<accession>A0A9Q6LP10</accession>
<evidence type="ECO:0000256" key="4">
    <source>
        <dbReference type="ARBA" id="ARBA00022448"/>
    </source>
</evidence>
<feature type="transmembrane region" description="Helical" evidence="8">
    <location>
        <begin position="367"/>
        <end position="384"/>
    </location>
</feature>
<dbReference type="GO" id="GO:0022857">
    <property type="term" value="F:transmembrane transporter activity"/>
    <property type="evidence" value="ECO:0007669"/>
    <property type="project" value="InterPro"/>
</dbReference>
<feature type="domain" description="Major facilitator superfamily (MFS) profile" evidence="9">
    <location>
        <begin position="11"/>
        <end position="411"/>
    </location>
</feature>
<dbReference type="InterPro" id="IPR001958">
    <property type="entry name" value="Tet-R_TetA/multi-R_MdtG-like"/>
</dbReference>
<evidence type="ECO:0000256" key="3">
    <source>
        <dbReference type="ARBA" id="ARBA00007520"/>
    </source>
</evidence>
<dbReference type="PANTHER" id="PTHR23504">
    <property type="entry name" value="MAJOR FACILITATOR SUPERFAMILY DOMAIN-CONTAINING PROTEIN 10"/>
    <property type="match status" value="1"/>
</dbReference>
<feature type="transmembrane region" description="Helical" evidence="8">
    <location>
        <begin position="300"/>
        <end position="317"/>
    </location>
</feature>
<dbReference type="Proteomes" id="UP000422232">
    <property type="component" value="Chromosome"/>
</dbReference>